<dbReference type="EMBL" id="CP025704">
    <property type="protein sequence ID" value="AUN97817.1"/>
    <property type="molecule type" value="Genomic_DNA"/>
</dbReference>
<dbReference type="RefSeq" id="WP_102243110.1">
    <property type="nucleotide sequence ID" value="NZ_CP025704.1"/>
</dbReference>
<gene>
    <name evidence="1" type="ORF">C0V70_06780</name>
</gene>
<organism evidence="1 2">
    <name type="scientific">Bacteriovorax stolpii</name>
    <name type="common">Bdellovibrio stolpii</name>
    <dbReference type="NCBI Taxonomy" id="960"/>
    <lineage>
        <taxon>Bacteria</taxon>
        <taxon>Pseudomonadati</taxon>
        <taxon>Bdellovibrionota</taxon>
        <taxon>Bacteriovoracia</taxon>
        <taxon>Bacteriovoracales</taxon>
        <taxon>Bacteriovoracaceae</taxon>
        <taxon>Bacteriovorax</taxon>
    </lineage>
</organism>
<protein>
    <submittedName>
        <fullName evidence="1">Uncharacterized protein</fullName>
    </submittedName>
</protein>
<dbReference type="Proteomes" id="UP000235584">
    <property type="component" value="Chromosome"/>
</dbReference>
<dbReference type="KEGG" id="bsto:C0V70_06780"/>
<reference evidence="1 2" key="1">
    <citation type="submission" date="2018-01" db="EMBL/GenBank/DDBJ databases">
        <title>Complete genome sequence of Bacteriovorax stolpii DSM12778.</title>
        <authorList>
            <person name="Tang B."/>
            <person name="Chang J."/>
        </authorList>
    </citation>
    <scope>NUCLEOTIDE SEQUENCE [LARGE SCALE GENOMIC DNA]</scope>
    <source>
        <strain evidence="1 2">DSM 12778</strain>
    </source>
</reference>
<proteinExistence type="predicted"/>
<dbReference type="AlphaFoldDB" id="A0A2K9NQN3"/>
<accession>A0A2K9NQN3</accession>
<evidence type="ECO:0000313" key="2">
    <source>
        <dbReference type="Proteomes" id="UP000235584"/>
    </source>
</evidence>
<name>A0A2K9NQN3_BACTC</name>
<sequence length="100" mass="11592">MKFICSLCLLLSSTLYAREVILVENKASKEEALMVLRVLQEKFNIPRKLITIRNIANECSKDSDAIMHLCLKEDAEVDIVKMNKFVVEKTLRVFLEMEEN</sequence>
<evidence type="ECO:0000313" key="1">
    <source>
        <dbReference type="EMBL" id="AUN97817.1"/>
    </source>
</evidence>
<keyword evidence="2" id="KW-1185">Reference proteome</keyword>